<evidence type="ECO:0000313" key="2">
    <source>
        <dbReference type="EMBL" id="TNN47045.1"/>
    </source>
</evidence>
<sequence length="71" mass="7460">MEDEEGGRGRRQRMEAKDDEGGRGWRQRMEAKDDEGGRGWSHSAGFGCVGVSVPPPSPAAASTGAAWSLGA</sequence>
<keyword evidence="3" id="KW-1185">Reference proteome</keyword>
<feature type="compositionally biased region" description="Basic and acidic residues" evidence="1">
    <location>
        <begin position="1"/>
        <end position="37"/>
    </location>
</feature>
<feature type="region of interest" description="Disordered" evidence="1">
    <location>
        <begin position="1"/>
        <end position="40"/>
    </location>
</feature>
<evidence type="ECO:0000313" key="3">
    <source>
        <dbReference type="Proteomes" id="UP000314294"/>
    </source>
</evidence>
<comment type="caution">
    <text evidence="2">The sequence shown here is derived from an EMBL/GenBank/DDBJ whole genome shotgun (WGS) entry which is preliminary data.</text>
</comment>
<organism evidence="2 3">
    <name type="scientific">Liparis tanakae</name>
    <name type="common">Tanaka's snailfish</name>
    <dbReference type="NCBI Taxonomy" id="230148"/>
    <lineage>
        <taxon>Eukaryota</taxon>
        <taxon>Metazoa</taxon>
        <taxon>Chordata</taxon>
        <taxon>Craniata</taxon>
        <taxon>Vertebrata</taxon>
        <taxon>Euteleostomi</taxon>
        <taxon>Actinopterygii</taxon>
        <taxon>Neopterygii</taxon>
        <taxon>Teleostei</taxon>
        <taxon>Neoteleostei</taxon>
        <taxon>Acanthomorphata</taxon>
        <taxon>Eupercaria</taxon>
        <taxon>Perciformes</taxon>
        <taxon>Cottioidei</taxon>
        <taxon>Cottales</taxon>
        <taxon>Liparidae</taxon>
        <taxon>Liparis</taxon>
    </lineage>
</organism>
<dbReference type="AlphaFoldDB" id="A0A4Z2G1R7"/>
<dbReference type="Proteomes" id="UP000314294">
    <property type="component" value="Unassembled WGS sequence"/>
</dbReference>
<protein>
    <submittedName>
        <fullName evidence="2">Uncharacterized protein</fullName>
    </submittedName>
</protein>
<accession>A0A4Z2G1R7</accession>
<reference evidence="2 3" key="1">
    <citation type="submission" date="2019-03" db="EMBL/GenBank/DDBJ databases">
        <title>First draft genome of Liparis tanakae, snailfish: a comprehensive survey of snailfish specific genes.</title>
        <authorList>
            <person name="Kim W."/>
            <person name="Song I."/>
            <person name="Jeong J.-H."/>
            <person name="Kim D."/>
            <person name="Kim S."/>
            <person name="Ryu S."/>
            <person name="Song J.Y."/>
            <person name="Lee S.K."/>
        </authorList>
    </citation>
    <scope>NUCLEOTIDE SEQUENCE [LARGE SCALE GENOMIC DNA]</scope>
    <source>
        <tissue evidence="2">Muscle</tissue>
    </source>
</reference>
<evidence type="ECO:0000256" key="1">
    <source>
        <dbReference type="SAM" id="MobiDB-lite"/>
    </source>
</evidence>
<name>A0A4Z2G1R7_9TELE</name>
<gene>
    <name evidence="2" type="ORF">EYF80_042719</name>
</gene>
<dbReference type="EMBL" id="SRLO01000759">
    <property type="protein sequence ID" value="TNN47045.1"/>
    <property type="molecule type" value="Genomic_DNA"/>
</dbReference>
<proteinExistence type="predicted"/>